<accession>A0ABS4EW78</accession>
<organism evidence="1 2">
    <name type="scientific">Rhizobium herbae</name>
    <dbReference type="NCBI Taxonomy" id="508661"/>
    <lineage>
        <taxon>Bacteria</taxon>
        <taxon>Pseudomonadati</taxon>
        <taxon>Pseudomonadota</taxon>
        <taxon>Alphaproteobacteria</taxon>
        <taxon>Hyphomicrobiales</taxon>
        <taxon>Rhizobiaceae</taxon>
        <taxon>Rhizobium/Agrobacterium group</taxon>
        <taxon>Rhizobium</taxon>
    </lineage>
</organism>
<proteinExistence type="predicted"/>
<reference evidence="1 2" key="1">
    <citation type="submission" date="2021-03" db="EMBL/GenBank/DDBJ databases">
        <title>Genomic Encyclopedia of Type Strains, Phase IV (KMG-IV): sequencing the most valuable type-strain genomes for metagenomic binning, comparative biology and taxonomic classification.</title>
        <authorList>
            <person name="Goeker M."/>
        </authorList>
    </citation>
    <scope>NUCLEOTIDE SEQUENCE [LARGE SCALE GENOMIC DNA]</scope>
    <source>
        <strain evidence="1 2">DSM 26427</strain>
    </source>
</reference>
<comment type="caution">
    <text evidence="1">The sequence shown here is derived from an EMBL/GenBank/DDBJ whole genome shotgun (WGS) entry which is preliminary data.</text>
</comment>
<dbReference type="RefSeq" id="WP_209857174.1">
    <property type="nucleotide sequence ID" value="NZ_JAGGJV010000014.1"/>
</dbReference>
<dbReference type="EMBL" id="JAGGJV010000014">
    <property type="protein sequence ID" value="MBP1862182.1"/>
    <property type="molecule type" value="Genomic_DNA"/>
</dbReference>
<protein>
    <submittedName>
        <fullName evidence="1">Uncharacterized protein</fullName>
    </submittedName>
</protein>
<evidence type="ECO:0000313" key="1">
    <source>
        <dbReference type="EMBL" id="MBP1862182.1"/>
    </source>
</evidence>
<sequence>MNDETELLSKTLVFTLSVIIDSDAEKRRRIALAYQEAELLVATIPLDNGDARSRIKACVKRFDHYKAAGDVASAGWMLKAVEERISERNLPGWRTLREVVDQATKLLPIAIPTRH</sequence>
<dbReference type="Proteomes" id="UP000823786">
    <property type="component" value="Unassembled WGS sequence"/>
</dbReference>
<keyword evidence="2" id="KW-1185">Reference proteome</keyword>
<name>A0ABS4EW78_9HYPH</name>
<evidence type="ECO:0000313" key="2">
    <source>
        <dbReference type="Proteomes" id="UP000823786"/>
    </source>
</evidence>
<gene>
    <name evidence="1" type="ORF">J2Z75_005713</name>
</gene>